<organism evidence="5">
    <name type="scientific">Dissoconium aciculare CBS 342.82</name>
    <dbReference type="NCBI Taxonomy" id="1314786"/>
    <lineage>
        <taxon>Eukaryota</taxon>
        <taxon>Fungi</taxon>
        <taxon>Dikarya</taxon>
        <taxon>Ascomycota</taxon>
        <taxon>Pezizomycotina</taxon>
        <taxon>Dothideomycetes</taxon>
        <taxon>Dothideomycetidae</taxon>
        <taxon>Mycosphaerellales</taxon>
        <taxon>Dissoconiaceae</taxon>
        <taxon>Dissoconium</taxon>
    </lineage>
</organism>
<protein>
    <recommendedName>
        <fullName evidence="6">Ribosomal protein S14</fullName>
    </recommendedName>
</protein>
<dbReference type="Proteomes" id="UP000504637">
    <property type="component" value="Unplaced"/>
</dbReference>
<proteinExistence type="inferred from homology"/>
<dbReference type="AlphaFoldDB" id="A0A6J3LQJ8"/>
<sequence length="95" mass="10536">MAHDTVYYSHPRTYGKGSRGCRVTGDRKKSGLIRKYGLNMSRQAFREKAEDIGFKKVSPGALSPSLAGSHWVGVRRRLEGWVRRAAEESAVEGVA</sequence>
<keyword evidence="2" id="KW-0689">Ribosomal protein</keyword>
<dbReference type="RefSeq" id="XP_033455151.1">
    <property type="nucleotide sequence ID" value="XM_033602045.1"/>
</dbReference>
<reference evidence="5" key="1">
    <citation type="submission" date="2020-01" db="EMBL/GenBank/DDBJ databases">
        <authorList>
            <consortium name="DOE Joint Genome Institute"/>
            <person name="Haridas S."/>
            <person name="Albert R."/>
            <person name="Binder M."/>
            <person name="Bloem J."/>
            <person name="Labutti K."/>
            <person name="Salamov A."/>
            <person name="Andreopoulos B."/>
            <person name="Baker S.E."/>
            <person name="Barry K."/>
            <person name="Bills G."/>
            <person name="Bluhm B.H."/>
            <person name="Cannon C."/>
            <person name="Castanera R."/>
            <person name="Culley D.E."/>
            <person name="Daum C."/>
            <person name="Ezra D."/>
            <person name="Gonzalez J.B."/>
            <person name="Henrissat B."/>
            <person name="Kuo A."/>
            <person name="Liang C."/>
            <person name="Lipzen A."/>
            <person name="Lutzoni F."/>
            <person name="Magnuson J."/>
            <person name="Mondo S."/>
            <person name="Nolan M."/>
            <person name="Ohm R."/>
            <person name="Pangilinan J."/>
            <person name="Park H.-J."/>
            <person name="Ramirez L."/>
            <person name="Alfaro M."/>
            <person name="Sun H."/>
            <person name="Tritt A."/>
            <person name="Yoshinaga Y."/>
            <person name="Zwiers L.-H."/>
            <person name="Turgeon B.G."/>
            <person name="Goodwin S.B."/>
            <person name="Spatafora J.W."/>
            <person name="Crous P.W."/>
            <person name="Grigoriev I.V."/>
        </authorList>
    </citation>
    <scope>NUCLEOTIDE SEQUENCE</scope>
    <source>
        <strain evidence="5">CBS 342.82</strain>
    </source>
</reference>
<dbReference type="GeneID" id="54359845"/>
<evidence type="ECO:0008006" key="6">
    <source>
        <dbReference type="Google" id="ProtNLM"/>
    </source>
</evidence>
<dbReference type="InterPro" id="IPR043140">
    <property type="entry name" value="Ribosomal_uS14_sf"/>
</dbReference>
<dbReference type="GO" id="GO:0003735">
    <property type="term" value="F:structural constituent of ribosome"/>
    <property type="evidence" value="ECO:0007669"/>
    <property type="project" value="InterPro"/>
</dbReference>
<dbReference type="PANTHER" id="PTHR12010">
    <property type="entry name" value="40S RIBOSOMAL PROTEIN S29"/>
    <property type="match status" value="1"/>
</dbReference>
<dbReference type="GO" id="GO:0022627">
    <property type="term" value="C:cytosolic small ribosomal subunit"/>
    <property type="evidence" value="ECO:0007669"/>
    <property type="project" value="TreeGrafter"/>
</dbReference>
<evidence type="ECO:0000313" key="4">
    <source>
        <dbReference type="Proteomes" id="UP000504637"/>
    </source>
</evidence>
<evidence type="ECO:0000313" key="5">
    <source>
        <dbReference type="RefSeq" id="XP_033455151.1"/>
    </source>
</evidence>
<dbReference type="InterPro" id="IPR039744">
    <property type="entry name" value="RIbosomal_uS14_euk_arc"/>
</dbReference>
<accession>A0A6J3LQJ8</accession>
<gene>
    <name evidence="5" type="ORF">K489DRAFT_328271</name>
</gene>
<dbReference type="FunFam" id="4.10.830.10:FF:000002">
    <property type="entry name" value="40S ribosomal protein S29"/>
    <property type="match status" value="1"/>
</dbReference>
<dbReference type="Gene3D" id="4.10.830.10">
    <property type="entry name" value="30s Ribosomal Protein S14, Chain N"/>
    <property type="match status" value="1"/>
</dbReference>
<comment type="similarity">
    <text evidence="1">Belongs to the universal ribosomal protein uS14 family.</text>
</comment>
<dbReference type="NCBIfam" id="NF004424">
    <property type="entry name" value="PRK05766.1"/>
    <property type="match status" value="1"/>
</dbReference>
<dbReference type="GO" id="GO:0002181">
    <property type="term" value="P:cytoplasmic translation"/>
    <property type="evidence" value="ECO:0007669"/>
    <property type="project" value="TreeGrafter"/>
</dbReference>
<dbReference type="OrthoDB" id="10252683at2759"/>
<reference evidence="5" key="2">
    <citation type="submission" date="2020-04" db="EMBL/GenBank/DDBJ databases">
        <authorList>
            <consortium name="NCBI Genome Project"/>
        </authorList>
    </citation>
    <scope>NUCLEOTIDE SEQUENCE</scope>
    <source>
        <strain evidence="5">CBS 342.82</strain>
    </source>
</reference>
<evidence type="ECO:0000256" key="3">
    <source>
        <dbReference type="ARBA" id="ARBA00023274"/>
    </source>
</evidence>
<name>A0A6J3LQJ8_9PEZI</name>
<evidence type="ECO:0000256" key="1">
    <source>
        <dbReference type="ARBA" id="ARBA00009083"/>
    </source>
</evidence>
<dbReference type="Pfam" id="PF00253">
    <property type="entry name" value="Ribosomal_S14"/>
    <property type="match status" value="1"/>
</dbReference>
<evidence type="ECO:0000256" key="2">
    <source>
        <dbReference type="ARBA" id="ARBA00022980"/>
    </source>
</evidence>
<dbReference type="GO" id="GO:0008270">
    <property type="term" value="F:zinc ion binding"/>
    <property type="evidence" value="ECO:0007669"/>
    <property type="project" value="InterPro"/>
</dbReference>
<dbReference type="InterPro" id="IPR001209">
    <property type="entry name" value="Ribosomal_uS14"/>
</dbReference>
<keyword evidence="4" id="KW-1185">Reference proteome</keyword>
<keyword evidence="3" id="KW-0687">Ribonucleoprotein</keyword>
<reference evidence="5" key="3">
    <citation type="submission" date="2025-08" db="UniProtKB">
        <authorList>
            <consortium name="RefSeq"/>
        </authorList>
    </citation>
    <scope>IDENTIFICATION</scope>
    <source>
        <strain evidence="5">CBS 342.82</strain>
    </source>
</reference>
<dbReference type="PANTHER" id="PTHR12010:SF2">
    <property type="entry name" value="40S RIBOSOMAL PROTEIN S29"/>
    <property type="match status" value="1"/>
</dbReference>